<evidence type="ECO:0000313" key="3">
    <source>
        <dbReference type="EMBL" id="MCT2399206.1"/>
    </source>
</evidence>
<comment type="subcellular location">
    <subcellularLocation>
        <location evidence="1">Virion</location>
    </subcellularLocation>
</comment>
<proteinExistence type="predicted"/>
<dbReference type="Gene3D" id="3.30.2320.10">
    <property type="entry name" value="hypothetical protein PF0899 domain"/>
    <property type="match status" value="1"/>
</dbReference>
<gene>
    <name evidence="3" type="ORF">NZK81_06585</name>
</gene>
<evidence type="ECO:0000313" key="4">
    <source>
        <dbReference type="Proteomes" id="UP001165583"/>
    </source>
</evidence>
<dbReference type="Pfam" id="PF05065">
    <property type="entry name" value="Phage_capsid"/>
    <property type="match status" value="1"/>
</dbReference>
<dbReference type="NCBIfam" id="TIGR01554">
    <property type="entry name" value="major_cap_HK97"/>
    <property type="match status" value="1"/>
</dbReference>
<reference evidence="3" key="1">
    <citation type="submission" date="2022-09" db="EMBL/GenBank/DDBJ databases">
        <title>Novosphingobium sp. Nov., a polycyclic aromatic hydrocarbon-degrading bacterium isolated form mangrove sediments in HongKong.</title>
        <authorList>
            <person name="Hu Z."/>
        </authorList>
    </citation>
    <scope>NUCLEOTIDE SEQUENCE</scope>
    <source>
        <strain evidence="3">HK4-1</strain>
    </source>
</reference>
<dbReference type="SUPFAM" id="SSF56563">
    <property type="entry name" value="Major capsid protein gp5"/>
    <property type="match status" value="1"/>
</dbReference>
<feature type="domain" description="Phage capsid-like C-terminal" evidence="2">
    <location>
        <begin position="88"/>
        <end position="373"/>
    </location>
</feature>
<protein>
    <submittedName>
        <fullName evidence="3">Phage major capsid protein</fullName>
    </submittedName>
</protein>
<accession>A0ABT2I316</accession>
<evidence type="ECO:0000256" key="1">
    <source>
        <dbReference type="ARBA" id="ARBA00004328"/>
    </source>
</evidence>
<dbReference type="Proteomes" id="UP001165583">
    <property type="component" value="Unassembled WGS sequence"/>
</dbReference>
<dbReference type="EMBL" id="JANZXA010000003">
    <property type="protein sequence ID" value="MCT2399206.1"/>
    <property type="molecule type" value="Genomic_DNA"/>
</dbReference>
<dbReference type="InterPro" id="IPR054612">
    <property type="entry name" value="Phage_capsid-like_C"/>
</dbReference>
<sequence length="376" mass="39686">MDTPTQPLDASFDLVTRQDATEQAVEALRGDVDDVKARLDRVSRAAARPALDGSAVPSLEVKGFVEGYLRRGRETELKSLNGAVPAEGGYAVPQEIDALIAARLKSISPIRAIAQVVQTGSAGYRKLITTGGTASGWVSETAGRPETATPSFSEIAPPSGELYANPAASQAMLDDALFDVQSWLADEIAMEFARAEGAAFVNGNGTNQPKGFLAAANTAEDDAARAFGTLQYLASGNAAGLGNVIELVLIDLVHALKAGHRQGASWVMNSATLAEVRKLKTTDGAFLWQPGLTDGQPDRLLGYPVVEAEDMPDIAAGQCPIAFGNFRAGYLIAERSATAILRDPFTNKPFVHFYATKRIGGQVLDSDAIKLLKIAA</sequence>
<dbReference type="InterPro" id="IPR024455">
    <property type="entry name" value="Phage_capsid"/>
</dbReference>
<evidence type="ECO:0000259" key="2">
    <source>
        <dbReference type="Pfam" id="PF05065"/>
    </source>
</evidence>
<dbReference type="Gene3D" id="3.30.2400.10">
    <property type="entry name" value="Major capsid protein gp5"/>
    <property type="match status" value="1"/>
</dbReference>
<keyword evidence="4" id="KW-1185">Reference proteome</keyword>
<comment type="caution">
    <text evidence="3">The sequence shown here is derived from an EMBL/GenBank/DDBJ whole genome shotgun (WGS) entry which is preliminary data.</text>
</comment>
<name>A0ABT2I316_9SPHN</name>
<organism evidence="3 4">
    <name type="scientific">Novosphingobium mangrovi</name>
    <name type="common">ex Huang et al. 2023</name>
    <dbReference type="NCBI Taxonomy" id="2976432"/>
    <lineage>
        <taxon>Bacteria</taxon>
        <taxon>Pseudomonadati</taxon>
        <taxon>Pseudomonadota</taxon>
        <taxon>Alphaproteobacteria</taxon>
        <taxon>Sphingomonadales</taxon>
        <taxon>Sphingomonadaceae</taxon>
        <taxon>Novosphingobium</taxon>
    </lineage>
</organism>